<evidence type="ECO:0000259" key="1">
    <source>
        <dbReference type="Pfam" id="PF06985"/>
    </source>
</evidence>
<accession>A0ABR1IUT1</accession>
<reference evidence="2 3" key="1">
    <citation type="submission" date="2024-01" db="EMBL/GenBank/DDBJ databases">
        <title>A draft genome for the cacao thread blight pathogen Marasmiellus scandens.</title>
        <authorList>
            <person name="Baruah I.K."/>
            <person name="Leung J."/>
            <person name="Bukari Y."/>
            <person name="Amoako-Attah I."/>
            <person name="Meinhardt L.W."/>
            <person name="Bailey B.A."/>
            <person name="Cohen S.P."/>
        </authorList>
    </citation>
    <scope>NUCLEOTIDE SEQUENCE [LARGE SCALE GENOMIC DNA]</scope>
    <source>
        <strain evidence="2 3">GH-19</strain>
    </source>
</reference>
<gene>
    <name evidence="2" type="ORF">VKT23_016426</name>
</gene>
<dbReference type="InterPro" id="IPR010730">
    <property type="entry name" value="HET"/>
</dbReference>
<dbReference type="Proteomes" id="UP001498398">
    <property type="component" value="Unassembled WGS sequence"/>
</dbReference>
<name>A0ABR1IUT1_9AGAR</name>
<dbReference type="EMBL" id="JBANRG010000061">
    <property type="protein sequence ID" value="KAK7441764.1"/>
    <property type="molecule type" value="Genomic_DNA"/>
</dbReference>
<evidence type="ECO:0000313" key="2">
    <source>
        <dbReference type="EMBL" id="KAK7441764.1"/>
    </source>
</evidence>
<feature type="domain" description="Heterokaryon incompatibility" evidence="1">
    <location>
        <begin position="55"/>
        <end position="144"/>
    </location>
</feature>
<comment type="caution">
    <text evidence="2">The sequence shown here is derived from an EMBL/GenBank/DDBJ whole genome shotgun (WGS) entry which is preliminary data.</text>
</comment>
<sequence>MPSVEQFRRLWDRVFESSSQTQHLITSSNACPQRLIDVCTLKLVEFHERADVPPYAILSHRWIFGQEVTLQEFSEVRNAKTSKSGYHKIRAACRQAFKDGFRYIWVDTCCIDKGNHDDVARNIRFMYSYYEKSEVCHAHLADVNVHPGGLQSEWEWDFQRSEWFERGWTLQELLAPRKVIFFDKHWTRLGTNHDLQDTISWITTIPPEILSGQQSLLDIDPLERMAWAVGRETTKPQDQAYCLLGLLGVSMDPDYDEDVRVSFERLKKAFLNVHPEHKDALSSVEDFYSFLNDRYQMARRDAIFGGRTDPRLLSSATISHDTLATIQTEDGA</sequence>
<dbReference type="PANTHER" id="PTHR10622">
    <property type="entry name" value="HET DOMAIN-CONTAINING PROTEIN"/>
    <property type="match status" value="1"/>
</dbReference>
<organism evidence="2 3">
    <name type="scientific">Marasmiellus scandens</name>
    <dbReference type="NCBI Taxonomy" id="2682957"/>
    <lineage>
        <taxon>Eukaryota</taxon>
        <taxon>Fungi</taxon>
        <taxon>Dikarya</taxon>
        <taxon>Basidiomycota</taxon>
        <taxon>Agaricomycotina</taxon>
        <taxon>Agaricomycetes</taxon>
        <taxon>Agaricomycetidae</taxon>
        <taxon>Agaricales</taxon>
        <taxon>Marasmiineae</taxon>
        <taxon>Omphalotaceae</taxon>
        <taxon>Marasmiellus</taxon>
    </lineage>
</organism>
<evidence type="ECO:0000313" key="3">
    <source>
        <dbReference type="Proteomes" id="UP001498398"/>
    </source>
</evidence>
<proteinExistence type="predicted"/>
<keyword evidence="3" id="KW-1185">Reference proteome</keyword>
<dbReference type="PANTHER" id="PTHR10622:SF10">
    <property type="entry name" value="HET DOMAIN-CONTAINING PROTEIN"/>
    <property type="match status" value="1"/>
</dbReference>
<dbReference type="Pfam" id="PF06985">
    <property type="entry name" value="HET"/>
    <property type="match status" value="1"/>
</dbReference>
<protein>
    <recommendedName>
        <fullName evidence="1">Heterokaryon incompatibility domain-containing protein</fullName>
    </recommendedName>
</protein>